<dbReference type="Proteomes" id="UP001239111">
    <property type="component" value="Chromosome 2"/>
</dbReference>
<evidence type="ECO:0000313" key="2">
    <source>
        <dbReference type="Proteomes" id="UP001239111"/>
    </source>
</evidence>
<organism evidence="1 2">
    <name type="scientific">Eretmocerus hayati</name>
    <dbReference type="NCBI Taxonomy" id="131215"/>
    <lineage>
        <taxon>Eukaryota</taxon>
        <taxon>Metazoa</taxon>
        <taxon>Ecdysozoa</taxon>
        <taxon>Arthropoda</taxon>
        <taxon>Hexapoda</taxon>
        <taxon>Insecta</taxon>
        <taxon>Pterygota</taxon>
        <taxon>Neoptera</taxon>
        <taxon>Endopterygota</taxon>
        <taxon>Hymenoptera</taxon>
        <taxon>Apocrita</taxon>
        <taxon>Proctotrupomorpha</taxon>
        <taxon>Chalcidoidea</taxon>
        <taxon>Aphelinidae</taxon>
        <taxon>Aphelininae</taxon>
        <taxon>Eretmocerus</taxon>
    </lineage>
</organism>
<accession>A0ACC2P8L2</accession>
<comment type="caution">
    <text evidence="1">The sequence shown here is derived from an EMBL/GenBank/DDBJ whole genome shotgun (WGS) entry which is preliminary data.</text>
</comment>
<proteinExistence type="predicted"/>
<keyword evidence="2" id="KW-1185">Reference proteome</keyword>
<gene>
    <name evidence="1" type="ORF">QAD02_015565</name>
</gene>
<protein>
    <submittedName>
        <fullName evidence="1">Uncharacterized protein</fullName>
    </submittedName>
</protein>
<sequence>MALIVPCVAIRGSTGITLSHGPPAYEPLSAFQKDDSKSCKAMCFSPRGRYFAWVNGVSLKIVLCETWKVVAEISRPKVQSIKFSPQDTYLMTWEPFTVSQANPQGAPNLHIWDPSNGNLVKSFTQKKQADWEPEWSNDEKICGMLANNDVVLYENANFEAVSHRINLAKVAKFSIAPGASPNHVLCYMPGKSGQPSFGRLFQYPKFQDGQPIANKSFFQDDRVDFYWNNQGSSVLLLTSTEVDKTGASYYGKQTLHYLDTKGRTALVMLSKEGPIHAVQWSPKNTEFIVIYGFMPSKTTLYNLKCEAIFEFGTKHRNAVYYNPFGNIVILTGFGNLRGGIELWDVQHRKLIATSEAPDTTLLEWSPDGEHYMTATTAPRLRISNGFNIYHYTGTLLYERPWNKQEELWEVVWQKYPPGTFKEKTISYKAVEGIVPSQPLASKQVYRPPSARGHQINFKLHDDEDEIKPAESNPSKAALKMKKKREAQKAKKEQEAALSQTQNSNVNSNGQTNSAAPKTSNATTSGNHELTGDPEKDKKIKKIKSKLDQISKLKEQQGMGKQLEINQLDKIKKEAELIKELEELVL</sequence>
<reference evidence="1" key="1">
    <citation type="submission" date="2023-04" db="EMBL/GenBank/DDBJ databases">
        <title>A chromosome-level genome assembly of the parasitoid wasp Eretmocerus hayati.</title>
        <authorList>
            <person name="Zhong Y."/>
            <person name="Liu S."/>
            <person name="Liu Y."/>
        </authorList>
    </citation>
    <scope>NUCLEOTIDE SEQUENCE</scope>
    <source>
        <strain evidence="1">ZJU_SS_LIU_2023</strain>
    </source>
</reference>
<name>A0ACC2P8L2_9HYME</name>
<evidence type="ECO:0000313" key="1">
    <source>
        <dbReference type="EMBL" id="KAJ8679778.1"/>
    </source>
</evidence>
<dbReference type="EMBL" id="CM056742">
    <property type="protein sequence ID" value="KAJ8679778.1"/>
    <property type="molecule type" value="Genomic_DNA"/>
</dbReference>